<proteinExistence type="evidence at transcript level"/>
<reference evidence="2" key="1">
    <citation type="journal article" date="2011" name="Genome Res.">
        <title>Deep small RNA sequencing from the nematode Ascaris reveals conservation, functional diversification, and novel developmental profiles.</title>
        <authorList>
            <person name="Wang J."/>
            <person name="Czech B."/>
            <person name="Crunk A."/>
            <person name="Wallace A."/>
            <person name="Mitreva M."/>
            <person name="Hannon G.J."/>
            <person name="Davis R.E."/>
        </authorList>
    </citation>
    <scope>NUCLEOTIDE SEQUENCE</scope>
</reference>
<dbReference type="InterPro" id="IPR051064">
    <property type="entry name" value="SEC14/CRAL-TRIO_domain"/>
</dbReference>
<dbReference type="PANTHER" id="PTHR23324">
    <property type="entry name" value="SEC14 RELATED PROTEIN"/>
    <property type="match status" value="1"/>
</dbReference>
<dbReference type="CDD" id="cd00170">
    <property type="entry name" value="SEC14"/>
    <property type="match status" value="1"/>
</dbReference>
<dbReference type="SUPFAM" id="SSF101576">
    <property type="entry name" value="Supernatant protein factor (SPF), C-terminal domain"/>
    <property type="match status" value="1"/>
</dbReference>
<dbReference type="SUPFAM" id="SSF52087">
    <property type="entry name" value="CRAL/TRIO domain"/>
    <property type="match status" value="1"/>
</dbReference>
<sequence length="423" mass="49292">MGVANTCVSNSVKRKCGRIVGEKTMSAHTGAAPHLTLEERDLVTQLRDRLIHVMPEGIPCDLDTDLDLARWIRGYQRNIDRITKIFPVYVASRKAAGFDRSDHPERFFDIVQLKPYLPFIASSRLDDRVWSDEHNAFLFVERGWSQPKEFVKAMRSSDYLMHCFGYLEMLLQFILRREKAQEENKGPVQFIVLFDLGEVNLTDYLNPLSAQIRLWQLRSDLWQDWYPEMVQRIFLVNPPRLVSVLWKLARMFLNDENCKLIEIVSNKKDLIRYLPSWFVPKEFGGEFINKVPPGDESGASRRRKITADDHLRSYEVYRRKGVERPKSTHRDIAPEGSFTCVVDVPSEHALLWDFTTNGDVDFAIYANENEHHMVYPRLRLISTKVPEDGCIEDLPPGQYLFEFRNHSSFFNLKLDYCISVVPL</sequence>
<dbReference type="EMBL" id="JI171871">
    <property type="protein sequence ID" value="ADY45438.1"/>
    <property type="molecule type" value="mRNA"/>
</dbReference>
<evidence type="ECO:0000259" key="1">
    <source>
        <dbReference type="PROSITE" id="PS50191"/>
    </source>
</evidence>
<dbReference type="Gene3D" id="3.40.525.10">
    <property type="entry name" value="CRAL-TRIO lipid binding domain"/>
    <property type="match status" value="1"/>
</dbReference>
<dbReference type="InterPro" id="IPR001251">
    <property type="entry name" value="CRAL-TRIO_dom"/>
</dbReference>
<dbReference type="PANTHER" id="PTHR23324:SF87">
    <property type="entry name" value="CRAL-TRIO DOMAIN-CONTAINING PROTEIN C34C12.6"/>
    <property type="match status" value="1"/>
</dbReference>
<evidence type="ECO:0000313" key="2">
    <source>
        <dbReference type="EMBL" id="ADY45438.1"/>
    </source>
</evidence>
<dbReference type="PROSITE" id="PS50191">
    <property type="entry name" value="CRAL_TRIO"/>
    <property type="match status" value="1"/>
</dbReference>
<organism evidence="2">
    <name type="scientific">Ascaris suum</name>
    <name type="common">Pig roundworm</name>
    <name type="synonym">Ascaris lumbricoides</name>
    <dbReference type="NCBI Taxonomy" id="6253"/>
    <lineage>
        <taxon>Eukaryota</taxon>
        <taxon>Metazoa</taxon>
        <taxon>Ecdysozoa</taxon>
        <taxon>Nematoda</taxon>
        <taxon>Chromadorea</taxon>
        <taxon>Rhabditida</taxon>
        <taxon>Spirurina</taxon>
        <taxon>Ascaridomorpha</taxon>
        <taxon>Ascaridoidea</taxon>
        <taxon>Ascarididae</taxon>
        <taxon>Ascaris</taxon>
    </lineage>
</organism>
<dbReference type="Pfam" id="PF00650">
    <property type="entry name" value="CRAL_TRIO"/>
    <property type="match status" value="1"/>
</dbReference>
<dbReference type="Gene3D" id="2.60.120.680">
    <property type="entry name" value="GOLD domain"/>
    <property type="match status" value="1"/>
</dbReference>
<feature type="domain" description="CRAL-TRIO" evidence="1">
    <location>
        <begin position="109"/>
        <end position="291"/>
    </location>
</feature>
<protein>
    <submittedName>
        <fullName evidence="2">CRAL-TRIO domain-containing protein</fullName>
    </submittedName>
</protein>
<accession>F1L5N4</accession>
<dbReference type="AlphaFoldDB" id="F1L5N4"/>
<dbReference type="GO" id="GO:0005737">
    <property type="term" value="C:cytoplasm"/>
    <property type="evidence" value="ECO:0007669"/>
    <property type="project" value="TreeGrafter"/>
</dbReference>
<name>F1L5N4_ASCSU</name>
<dbReference type="SMART" id="SM00516">
    <property type="entry name" value="SEC14"/>
    <property type="match status" value="1"/>
</dbReference>
<dbReference type="InterPro" id="IPR036598">
    <property type="entry name" value="GOLD_dom_sf"/>
</dbReference>
<dbReference type="InterPro" id="IPR036865">
    <property type="entry name" value="CRAL-TRIO_dom_sf"/>
</dbReference>